<protein>
    <recommendedName>
        <fullName evidence="2">Putative plant transposon protein domain-containing protein</fullName>
    </recommendedName>
</protein>
<feature type="domain" description="Putative plant transposon protein" evidence="2">
    <location>
        <begin position="2"/>
        <end position="145"/>
    </location>
</feature>
<evidence type="ECO:0000313" key="4">
    <source>
        <dbReference type="Proteomes" id="UP000053144"/>
    </source>
</evidence>
<proteinExistence type="predicted"/>
<dbReference type="Proteomes" id="UP000053144">
    <property type="component" value="Chromosome 1"/>
</dbReference>
<sequence>MSYVRGKSIWYDLDSINSFLHVEWTGEQCQFVLNIIEEAYYDDMERVLCVIEGHFERNRNGAVVHIRRADLTPMAKYWMVFSHANIQPCSHVSDITLNRALFLYCMLRGMSNNIGQVIVDEIQTCANTMNNKPPLGHRSLITHLCFKMKLMKKVKRKRDGDKKGHKKCKRRESASTAQRQLLLSGTFQYSLPPLRGKLALRGRSETRYYC</sequence>
<evidence type="ECO:0000256" key="1">
    <source>
        <dbReference type="SAM" id="MobiDB-lite"/>
    </source>
</evidence>
<dbReference type="Pfam" id="PF20167">
    <property type="entry name" value="Transposase_32"/>
    <property type="match status" value="1"/>
</dbReference>
<evidence type="ECO:0000259" key="2">
    <source>
        <dbReference type="Pfam" id="PF20167"/>
    </source>
</evidence>
<organism evidence="3 4">
    <name type="scientific">Phaseolus angularis</name>
    <name type="common">Azuki bean</name>
    <name type="synonym">Vigna angularis</name>
    <dbReference type="NCBI Taxonomy" id="3914"/>
    <lineage>
        <taxon>Eukaryota</taxon>
        <taxon>Viridiplantae</taxon>
        <taxon>Streptophyta</taxon>
        <taxon>Embryophyta</taxon>
        <taxon>Tracheophyta</taxon>
        <taxon>Spermatophyta</taxon>
        <taxon>Magnoliopsida</taxon>
        <taxon>eudicotyledons</taxon>
        <taxon>Gunneridae</taxon>
        <taxon>Pentapetalae</taxon>
        <taxon>rosids</taxon>
        <taxon>fabids</taxon>
        <taxon>Fabales</taxon>
        <taxon>Fabaceae</taxon>
        <taxon>Papilionoideae</taxon>
        <taxon>50 kb inversion clade</taxon>
        <taxon>NPAAA clade</taxon>
        <taxon>indigoferoid/millettioid clade</taxon>
        <taxon>Phaseoleae</taxon>
        <taxon>Vigna</taxon>
    </lineage>
</organism>
<feature type="region of interest" description="Disordered" evidence="1">
    <location>
        <begin position="156"/>
        <end position="177"/>
    </location>
</feature>
<feature type="compositionally biased region" description="Basic residues" evidence="1">
    <location>
        <begin position="156"/>
        <end position="170"/>
    </location>
</feature>
<accession>A0A0L9TN12</accession>
<dbReference type="AlphaFoldDB" id="A0A0L9TN12"/>
<dbReference type="InterPro" id="IPR046796">
    <property type="entry name" value="Transposase_32_dom"/>
</dbReference>
<name>A0A0L9TN12_PHAAN</name>
<gene>
    <name evidence="3" type="ORF">LR48_Vigan01g110400</name>
</gene>
<reference evidence="4" key="1">
    <citation type="journal article" date="2015" name="Proc. Natl. Acad. Sci. U.S.A.">
        <title>Genome sequencing of adzuki bean (Vigna angularis) provides insight into high starch and low fat accumulation and domestication.</title>
        <authorList>
            <person name="Yang K."/>
            <person name="Tian Z."/>
            <person name="Chen C."/>
            <person name="Luo L."/>
            <person name="Zhao B."/>
            <person name="Wang Z."/>
            <person name="Yu L."/>
            <person name="Li Y."/>
            <person name="Sun Y."/>
            <person name="Li W."/>
            <person name="Chen Y."/>
            <person name="Li Y."/>
            <person name="Zhang Y."/>
            <person name="Ai D."/>
            <person name="Zhao J."/>
            <person name="Shang C."/>
            <person name="Ma Y."/>
            <person name="Wu B."/>
            <person name="Wang M."/>
            <person name="Gao L."/>
            <person name="Sun D."/>
            <person name="Zhang P."/>
            <person name="Guo F."/>
            <person name="Wang W."/>
            <person name="Li Y."/>
            <person name="Wang J."/>
            <person name="Varshney R.K."/>
            <person name="Wang J."/>
            <person name="Ling H.Q."/>
            <person name="Wan P."/>
        </authorList>
    </citation>
    <scope>NUCLEOTIDE SEQUENCE</scope>
    <source>
        <strain evidence="4">cv. Jingnong 6</strain>
    </source>
</reference>
<evidence type="ECO:0000313" key="3">
    <source>
        <dbReference type="EMBL" id="KOM31549.1"/>
    </source>
</evidence>
<dbReference type="Gramene" id="KOM31549">
    <property type="protein sequence ID" value="KOM31549"/>
    <property type="gene ID" value="LR48_Vigan01g110400"/>
</dbReference>
<dbReference type="EMBL" id="CM003371">
    <property type="protein sequence ID" value="KOM31549.1"/>
    <property type="molecule type" value="Genomic_DNA"/>
</dbReference>